<dbReference type="PROSITE" id="PS50932">
    <property type="entry name" value="HTH_LACI_2"/>
    <property type="match status" value="1"/>
</dbReference>
<proteinExistence type="predicted"/>
<dbReference type="GO" id="GO:0000976">
    <property type="term" value="F:transcription cis-regulatory region binding"/>
    <property type="evidence" value="ECO:0007669"/>
    <property type="project" value="TreeGrafter"/>
</dbReference>
<dbReference type="Gene3D" id="3.40.50.2300">
    <property type="match status" value="2"/>
</dbReference>
<protein>
    <submittedName>
        <fullName evidence="5">Transcription regulation repressor, LACI family</fullName>
    </submittedName>
</protein>
<evidence type="ECO:0000313" key="6">
    <source>
        <dbReference type="Proteomes" id="UP000068067"/>
    </source>
</evidence>
<dbReference type="InterPro" id="IPR010982">
    <property type="entry name" value="Lambda_DNA-bd_dom_sf"/>
</dbReference>
<dbReference type="Proteomes" id="UP000068067">
    <property type="component" value="Chromosome"/>
</dbReference>
<accession>A0A0M4CYM8</accession>
<sequence>MATKPSLKAVADLAGVGYATASRALSGKGYVAPETKEKVVEAAQTLNYVPNQLAKALREHRSALVGVIVPDLVNEYYSESTQVINQDLQDAGFQMLVAAANTPQAQEDAVASFTSLQVAGIIQVPMVGATAPRGVPVVQMNRGELGANVARVSCNDEDGFYQLTDIILSGGARTVVGLLGEESLSTTQERVKGITRAAALYGVDVEFHFGQYSAQSGEQMADDVVANGLPDALIVASPRLMAGVVQSFSKHHISVPEDVVVGGYDDPEWYSFIGSGITTFVPPHEQMGKEAVRILLSMINDCDALVRDVVLPGQVIVRGSSAHT</sequence>
<organism evidence="5 6">
    <name type="scientific">Corynebacterium deserti GIMN1.010</name>
    <dbReference type="NCBI Taxonomy" id="931089"/>
    <lineage>
        <taxon>Bacteria</taxon>
        <taxon>Bacillati</taxon>
        <taxon>Actinomycetota</taxon>
        <taxon>Actinomycetes</taxon>
        <taxon>Mycobacteriales</taxon>
        <taxon>Corynebacteriaceae</taxon>
        <taxon>Corynebacterium</taxon>
    </lineage>
</organism>
<dbReference type="SUPFAM" id="SSF53822">
    <property type="entry name" value="Periplasmic binding protein-like I"/>
    <property type="match status" value="1"/>
</dbReference>
<dbReference type="KEGG" id="cdx:CDES_09200"/>
<dbReference type="Gene3D" id="1.10.260.40">
    <property type="entry name" value="lambda repressor-like DNA-binding domains"/>
    <property type="match status" value="1"/>
</dbReference>
<dbReference type="OrthoDB" id="59108at2"/>
<dbReference type="PANTHER" id="PTHR30146">
    <property type="entry name" value="LACI-RELATED TRANSCRIPTIONAL REPRESSOR"/>
    <property type="match status" value="1"/>
</dbReference>
<name>A0A0M4CYM8_9CORY</name>
<dbReference type="GO" id="GO:0003700">
    <property type="term" value="F:DNA-binding transcription factor activity"/>
    <property type="evidence" value="ECO:0007669"/>
    <property type="project" value="TreeGrafter"/>
</dbReference>
<dbReference type="RefSeq" id="WP_053545202.1">
    <property type="nucleotide sequence ID" value="NZ_CP009220.1"/>
</dbReference>
<reference evidence="5 6" key="1">
    <citation type="submission" date="2014-08" db="EMBL/GenBank/DDBJ databases">
        <title>Complete genome sequence of Corynebacterium deserti GIMN1.010 (=DSM 45689), isolated from desert sand in western China.</title>
        <authorList>
            <person name="Ruckert C."/>
            <person name="Albersmeier A."/>
            <person name="Kalinowski J."/>
        </authorList>
    </citation>
    <scope>NUCLEOTIDE SEQUENCE [LARGE SCALE GENOMIC DNA]</scope>
    <source>
        <strain evidence="5 6">GIMN1.010</strain>
    </source>
</reference>
<keyword evidence="1" id="KW-0805">Transcription regulation</keyword>
<feature type="domain" description="HTH lacI-type" evidence="4">
    <location>
        <begin position="5"/>
        <end position="59"/>
    </location>
</feature>
<dbReference type="InterPro" id="IPR028082">
    <property type="entry name" value="Peripla_BP_I"/>
</dbReference>
<dbReference type="PANTHER" id="PTHR30146:SF109">
    <property type="entry name" value="HTH-TYPE TRANSCRIPTIONAL REGULATOR GALS"/>
    <property type="match status" value="1"/>
</dbReference>
<keyword evidence="2" id="KW-0238">DNA-binding</keyword>
<dbReference type="SUPFAM" id="SSF47413">
    <property type="entry name" value="lambda repressor-like DNA-binding domains"/>
    <property type="match status" value="1"/>
</dbReference>
<gene>
    <name evidence="5" type="ORF">CDES_09200</name>
</gene>
<dbReference type="STRING" id="931089.CDES_09200"/>
<dbReference type="Pfam" id="PF13377">
    <property type="entry name" value="Peripla_BP_3"/>
    <property type="match status" value="1"/>
</dbReference>
<dbReference type="CDD" id="cd06267">
    <property type="entry name" value="PBP1_LacI_sugar_binding-like"/>
    <property type="match status" value="1"/>
</dbReference>
<dbReference type="InterPro" id="IPR046335">
    <property type="entry name" value="LacI/GalR-like_sensor"/>
</dbReference>
<dbReference type="EMBL" id="CP009220">
    <property type="protein sequence ID" value="ALC06232.1"/>
    <property type="molecule type" value="Genomic_DNA"/>
</dbReference>
<dbReference type="SMART" id="SM00354">
    <property type="entry name" value="HTH_LACI"/>
    <property type="match status" value="1"/>
</dbReference>
<evidence type="ECO:0000256" key="1">
    <source>
        <dbReference type="ARBA" id="ARBA00023015"/>
    </source>
</evidence>
<evidence type="ECO:0000256" key="3">
    <source>
        <dbReference type="ARBA" id="ARBA00023163"/>
    </source>
</evidence>
<keyword evidence="3" id="KW-0804">Transcription</keyword>
<evidence type="ECO:0000313" key="5">
    <source>
        <dbReference type="EMBL" id="ALC06232.1"/>
    </source>
</evidence>
<dbReference type="Pfam" id="PF00356">
    <property type="entry name" value="LacI"/>
    <property type="match status" value="1"/>
</dbReference>
<evidence type="ECO:0000259" key="4">
    <source>
        <dbReference type="PROSITE" id="PS50932"/>
    </source>
</evidence>
<keyword evidence="6" id="KW-1185">Reference proteome</keyword>
<dbReference type="InterPro" id="IPR000843">
    <property type="entry name" value="HTH_LacI"/>
</dbReference>
<dbReference type="AlphaFoldDB" id="A0A0M4CYM8"/>
<evidence type="ECO:0000256" key="2">
    <source>
        <dbReference type="ARBA" id="ARBA00023125"/>
    </source>
</evidence>
<dbReference type="PATRIC" id="fig|931089.4.peg.1856"/>
<dbReference type="CDD" id="cd01392">
    <property type="entry name" value="HTH_LacI"/>
    <property type="match status" value="1"/>
</dbReference>